<comment type="caution">
    <text evidence="4">The sequence shown here is derived from an EMBL/GenBank/DDBJ whole genome shotgun (WGS) entry which is preliminary data.</text>
</comment>
<feature type="chain" id="PRO_5037366251" evidence="2">
    <location>
        <begin position="29"/>
        <end position="953"/>
    </location>
</feature>
<evidence type="ECO:0000313" key="5">
    <source>
        <dbReference type="Proteomes" id="UP000611762"/>
    </source>
</evidence>
<evidence type="ECO:0000256" key="2">
    <source>
        <dbReference type="SAM" id="SignalP"/>
    </source>
</evidence>
<proteinExistence type="predicted"/>
<name>A0A926DNA8_9FIRM</name>
<feature type="domain" description="SLH" evidence="3">
    <location>
        <begin position="29"/>
        <end position="91"/>
    </location>
</feature>
<dbReference type="Pfam" id="PF00395">
    <property type="entry name" value="SLH"/>
    <property type="match status" value="2"/>
</dbReference>
<evidence type="ECO:0000256" key="1">
    <source>
        <dbReference type="ARBA" id="ARBA00022737"/>
    </source>
</evidence>
<dbReference type="Proteomes" id="UP000611762">
    <property type="component" value="Unassembled WGS sequence"/>
</dbReference>
<evidence type="ECO:0000259" key="3">
    <source>
        <dbReference type="PROSITE" id="PS51272"/>
    </source>
</evidence>
<dbReference type="InterPro" id="IPR001119">
    <property type="entry name" value="SLH_dom"/>
</dbReference>
<evidence type="ECO:0000313" key="4">
    <source>
        <dbReference type="EMBL" id="MBC8541486.1"/>
    </source>
</evidence>
<dbReference type="RefSeq" id="WP_249313511.1">
    <property type="nucleotide sequence ID" value="NZ_JACRSU010000004.1"/>
</dbReference>
<sequence length="953" mass="105218">MKNLKKLVSVIVTVAMLISSLAALSVGAATGQYGDVQESNSYYKAIKVLSGLGIVEGDDEGNFNPTSNIKRSEMVAMVCRAMGQEDVAKASGGSSFDDVAADHWAAGYIAWGVAGDIIYGVGDNKFDPDANVKFQDAVVMVLRALGYERIAQRSENGGYPTGYLKVASQRGVLASTNFDGATAATREVVAQVIYNALTTPLVDVSYYAPNPKDDEYVVYDGKNGTDLRTLLTYTNEIYKVKAVVENTAKTDENLRKDVDNPKAELDIIGTYDYYWDEILDNQFSSKNSTIKPYAGETEVGDYLGYTVEAYIAENDNEEWELLAVVVDSKSTDSETVSANFEAYDEQEGTFEYYEDLNDSKTVKIDTKTGDDLSVYYNGSKISMKEIEKEFGSLEKLLVDEANSITFMGPKNDDYDKIFVTDYSYAQVDTVRVDESFVKFTSGGLSLDPDDRGNDTFVYNLYDADGNTITLEDVQEDDIFNIVAPLVGGERKPLDDNVPYMDIYVTNETVTGTVDEEVEKDYKYMIAGEEYIIDRNATLKVGDEGIFYITIDGLVFDSDAASVVNKNYSFIVTYGNDIVFSVKTHMLKLFTADGALETYTVAPTLKVYDGDEFKTYKRNDKTQDAFFETIEDLVADETTKEAAIAKLGERIVTFRTNDSNEITELRFAKQGANFNVASSDSYKYNEDTQVFGSWDLNDDSKLFVAPVSDIATNAYNVDEDDLEIASFSSLDEDKNGGYSAFLYTFDRDEYLGAALVSEEIDGTLKKSHLAVVKTRSTGLDADGSDIDKYTFVQSGETITMGVDYDEMDAVKTMDTGDVFRYTKNGDGEIKKTNFIYDASTRSFDAGDFTYAKYDENDVAIVYGEVTDIRSNKMTVDAVGVDVEGGLKLTLNETDGNTYALVDESRLTSTNKSAAVKALGSSANIKSSYGSNEYFVVALIGETTRYEDCVQILHK</sequence>
<organism evidence="4 5">
    <name type="scientific">Congzhengia minquanensis</name>
    <dbReference type="NCBI Taxonomy" id="2763657"/>
    <lineage>
        <taxon>Bacteria</taxon>
        <taxon>Bacillati</taxon>
        <taxon>Bacillota</taxon>
        <taxon>Clostridia</taxon>
        <taxon>Eubacteriales</taxon>
        <taxon>Oscillospiraceae</taxon>
        <taxon>Congzhengia</taxon>
    </lineage>
</organism>
<keyword evidence="5" id="KW-1185">Reference proteome</keyword>
<dbReference type="AlphaFoldDB" id="A0A926DNA8"/>
<dbReference type="PROSITE" id="PS51272">
    <property type="entry name" value="SLH"/>
    <property type="match status" value="2"/>
</dbReference>
<keyword evidence="2" id="KW-0732">Signal</keyword>
<protein>
    <submittedName>
        <fullName evidence="4">S-layer homology domain-containing protein</fullName>
    </submittedName>
</protein>
<feature type="domain" description="SLH" evidence="3">
    <location>
        <begin position="92"/>
        <end position="155"/>
    </location>
</feature>
<reference evidence="4" key="1">
    <citation type="submission" date="2020-08" db="EMBL/GenBank/DDBJ databases">
        <title>Genome public.</title>
        <authorList>
            <person name="Liu C."/>
            <person name="Sun Q."/>
        </authorList>
    </citation>
    <scope>NUCLEOTIDE SEQUENCE</scope>
    <source>
        <strain evidence="4">H8</strain>
    </source>
</reference>
<keyword evidence="1" id="KW-0677">Repeat</keyword>
<feature type="signal peptide" evidence="2">
    <location>
        <begin position="1"/>
        <end position="28"/>
    </location>
</feature>
<dbReference type="EMBL" id="JACRSU010000004">
    <property type="protein sequence ID" value="MBC8541486.1"/>
    <property type="molecule type" value="Genomic_DNA"/>
</dbReference>
<accession>A0A926DNA8</accession>
<gene>
    <name evidence="4" type="ORF">H8698_10910</name>
</gene>